<protein>
    <submittedName>
        <fullName evidence="2">Uncharacterized protein</fullName>
    </submittedName>
</protein>
<dbReference type="EMBL" id="LNQE01001633">
    <property type="protein sequence ID" value="KUG14659.1"/>
    <property type="molecule type" value="Genomic_DNA"/>
</dbReference>
<evidence type="ECO:0000313" key="2">
    <source>
        <dbReference type="EMBL" id="KUG14659.1"/>
    </source>
</evidence>
<name>A0A0W8F2P2_9ZZZZ</name>
<proteinExistence type="predicted"/>
<sequence>MDEVEAGFQKMTERIQAGEREVESLSEQVKSEDAALLGRMIRLATPLVSTIGILMLKRGKQDTKGELYDTAFHPKKMIVLGKTDPAEFRPDASGKKVDDQFCVLSEDGKLNEVMFSFDGFIVDSIVQPITPREALDRYGYEVLFMLYHALHDYLKGSDALIAALKQTLEFVFPPGVKK</sequence>
<dbReference type="AlphaFoldDB" id="A0A0W8F2P2"/>
<accession>A0A0W8F2P2</accession>
<reference evidence="2" key="1">
    <citation type="journal article" date="2015" name="Proc. Natl. Acad. Sci. U.S.A.">
        <title>Networks of energetic and metabolic interactions define dynamics in microbial communities.</title>
        <authorList>
            <person name="Embree M."/>
            <person name="Liu J.K."/>
            <person name="Al-Bassam M.M."/>
            <person name="Zengler K."/>
        </authorList>
    </citation>
    <scope>NUCLEOTIDE SEQUENCE</scope>
</reference>
<comment type="caution">
    <text evidence="2">The sequence shown here is derived from an EMBL/GenBank/DDBJ whole genome shotgun (WGS) entry which is preliminary data.</text>
</comment>
<organism evidence="2">
    <name type="scientific">hydrocarbon metagenome</name>
    <dbReference type="NCBI Taxonomy" id="938273"/>
    <lineage>
        <taxon>unclassified sequences</taxon>
        <taxon>metagenomes</taxon>
        <taxon>ecological metagenomes</taxon>
    </lineage>
</organism>
<gene>
    <name evidence="2" type="ORF">ASZ90_015686</name>
</gene>
<evidence type="ECO:0000256" key="1">
    <source>
        <dbReference type="SAM" id="Coils"/>
    </source>
</evidence>
<feature type="coiled-coil region" evidence="1">
    <location>
        <begin position="1"/>
        <end position="35"/>
    </location>
</feature>
<keyword evidence="1" id="KW-0175">Coiled coil</keyword>